<evidence type="ECO:0000256" key="7">
    <source>
        <dbReference type="ARBA" id="ARBA00023053"/>
    </source>
</evidence>
<evidence type="ECO:0000256" key="2">
    <source>
        <dbReference type="ARBA" id="ARBA00007193"/>
    </source>
</evidence>
<keyword evidence="10 12" id="KW-0739">Sodium transport</keyword>
<keyword evidence="4 12" id="KW-0894">Sodium channel</keyword>
<feature type="non-terminal residue" evidence="15">
    <location>
        <position position="1"/>
    </location>
</feature>
<comment type="subcellular location">
    <subcellularLocation>
        <location evidence="1">Membrane</location>
        <topology evidence="1">Multi-pass membrane protein</topology>
    </subcellularLocation>
</comment>
<evidence type="ECO:0000256" key="10">
    <source>
        <dbReference type="ARBA" id="ARBA00023201"/>
    </source>
</evidence>
<dbReference type="RefSeq" id="XP_024941924.1">
    <property type="nucleotide sequence ID" value="XM_025086156.1"/>
</dbReference>
<keyword evidence="11 12" id="KW-0407">Ion channel</keyword>
<gene>
    <name evidence="15" type="primary">LOC107268875</name>
</gene>
<evidence type="ECO:0000256" key="9">
    <source>
        <dbReference type="ARBA" id="ARBA00023136"/>
    </source>
</evidence>
<reference evidence="15" key="1">
    <citation type="submission" date="2025-08" db="UniProtKB">
        <authorList>
            <consortium name="RefSeq"/>
        </authorList>
    </citation>
    <scope>IDENTIFICATION</scope>
</reference>
<dbReference type="Gene3D" id="2.60.470.10">
    <property type="entry name" value="Acid-sensing ion channels like domains"/>
    <property type="match status" value="1"/>
</dbReference>
<keyword evidence="7" id="KW-0915">Sodium</keyword>
<sequence>KRLLLTEFYVVLQNFWLSIGYSVRIERVTAHVRDSPLRAAPICLQARERSGSLSLSIQQRLRIANSKKRRRYVVRRVWRCASEKIQKELKSYCDNTSLHGFRYITAYESNFLERLIWLAVCLLGFVLSVILMLLVWQRFTKTPTVTTIDTTTSPIRSLSFPSVTICNYNKIYKPEADKLAEELSRHGLNVTEIEHFFTSLPTLVKPEYITANYMPALKLIRSLGITIDDLMHRLMQPCDKLLVKCAWLGRSYDCQKLFKTVKSIEGLCCSFNYHATVTNSNVTLSVTSLQVDAANYSTYESTTTTSTTEWYPGVNEIQTVPGAGRDVGLSVVLDMEGSTYAGAVRSYVGASILIHDPVDYPDVDLQTAVTQPSQETAIILSASIIESMDNVRNLDLSRRNCWFEDETTLKFTMAYTYQSCVAQCRIEHIINLCNCIPFYYPTIFKNVRTCDLTDVRCMRTYRSKNIMNITNIISVWRHGILLIVPYMFLYIKKGILSSLQTPIDTENTNRTFAKAECSCLPQCSDKSYTVRTETATLASFNHAAPILENLDTRNLSLVYVYFRDITCLKYRREILMSWDNLLASFGGIFGLCLGGSFVSLVEILYYFTVKIFHRSLEPTRPVPTKHLVLARKSFGRVIDRSGTLKQSKLENLGLFRENMYMRRGQLDSTMRFNLPRVLKKQSKLIENRIVSRLPEDSATCNCLASAAPFNGNPLY</sequence>
<comment type="similarity">
    <text evidence="2 12">Belongs to the amiloride-sensitive sodium channel (TC 1.A.6) family.</text>
</comment>
<dbReference type="PANTHER" id="PTHR11690:SF237">
    <property type="entry name" value="PICKPOCKET 16-RELATED"/>
    <property type="match status" value="1"/>
</dbReference>
<feature type="transmembrane region" description="Helical" evidence="13">
    <location>
        <begin position="466"/>
        <end position="491"/>
    </location>
</feature>
<keyword evidence="3 12" id="KW-0813">Transport</keyword>
<keyword evidence="6 13" id="KW-1133">Transmembrane helix</keyword>
<dbReference type="GO" id="GO:0005886">
    <property type="term" value="C:plasma membrane"/>
    <property type="evidence" value="ECO:0007669"/>
    <property type="project" value="TreeGrafter"/>
</dbReference>
<proteinExistence type="inferred from homology"/>
<feature type="transmembrane region" description="Helical" evidence="13">
    <location>
        <begin position="115"/>
        <end position="136"/>
    </location>
</feature>
<organism evidence="14 15">
    <name type="scientific">Cephus cinctus</name>
    <name type="common">Wheat stem sawfly</name>
    <dbReference type="NCBI Taxonomy" id="211228"/>
    <lineage>
        <taxon>Eukaryota</taxon>
        <taxon>Metazoa</taxon>
        <taxon>Ecdysozoa</taxon>
        <taxon>Arthropoda</taxon>
        <taxon>Hexapoda</taxon>
        <taxon>Insecta</taxon>
        <taxon>Pterygota</taxon>
        <taxon>Neoptera</taxon>
        <taxon>Endopterygota</taxon>
        <taxon>Hymenoptera</taxon>
        <taxon>Cephoidea</taxon>
        <taxon>Cephidae</taxon>
        <taxon>Cephus</taxon>
    </lineage>
</organism>
<accession>A0AAJ7RJU9</accession>
<protein>
    <submittedName>
        <fullName evidence="15">Sodium channel protein Nach</fullName>
    </submittedName>
</protein>
<evidence type="ECO:0000313" key="15">
    <source>
        <dbReference type="RefSeq" id="XP_024941924.1"/>
    </source>
</evidence>
<evidence type="ECO:0000256" key="8">
    <source>
        <dbReference type="ARBA" id="ARBA00023065"/>
    </source>
</evidence>
<evidence type="ECO:0000256" key="5">
    <source>
        <dbReference type="ARBA" id="ARBA00022692"/>
    </source>
</evidence>
<dbReference type="Pfam" id="PF00858">
    <property type="entry name" value="ASC"/>
    <property type="match status" value="1"/>
</dbReference>
<evidence type="ECO:0000256" key="11">
    <source>
        <dbReference type="ARBA" id="ARBA00023303"/>
    </source>
</evidence>
<dbReference type="Gene3D" id="1.10.287.770">
    <property type="entry name" value="YojJ-like"/>
    <property type="match status" value="1"/>
</dbReference>
<dbReference type="PRINTS" id="PR01078">
    <property type="entry name" value="AMINACHANNEL"/>
</dbReference>
<evidence type="ECO:0000256" key="13">
    <source>
        <dbReference type="SAM" id="Phobius"/>
    </source>
</evidence>
<dbReference type="PANTHER" id="PTHR11690">
    <property type="entry name" value="AMILORIDE-SENSITIVE SODIUM CHANNEL-RELATED"/>
    <property type="match status" value="1"/>
</dbReference>
<evidence type="ECO:0000313" key="14">
    <source>
        <dbReference type="Proteomes" id="UP000694920"/>
    </source>
</evidence>
<name>A0AAJ7RJU9_CEPCN</name>
<evidence type="ECO:0000256" key="6">
    <source>
        <dbReference type="ARBA" id="ARBA00022989"/>
    </source>
</evidence>
<feature type="transmembrane region" description="Helical" evidence="13">
    <location>
        <begin position="581"/>
        <end position="607"/>
    </location>
</feature>
<evidence type="ECO:0000256" key="4">
    <source>
        <dbReference type="ARBA" id="ARBA00022461"/>
    </source>
</evidence>
<dbReference type="Proteomes" id="UP000694920">
    <property type="component" value="Unplaced"/>
</dbReference>
<dbReference type="AlphaFoldDB" id="A0AAJ7RJU9"/>
<keyword evidence="5 12" id="KW-0812">Transmembrane</keyword>
<keyword evidence="14" id="KW-1185">Reference proteome</keyword>
<evidence type="ECO:0000256" key="12">
    <source>
        <dbReference type="RuleBase" id="RU000679"/>
    </source>
</evidence>
<dbReference type="KEGG" id="ccin:107268875"/>
<dbReference type="GeneID" id="107268875"/>
<evidence type="ECO:0000256" key="1">
    <source>
        <dbReference type="ARBA" id="ARBA00004141"/>
    </source>
</evidence>
<dbReference type="InterPro" id="IPR001873">
    <property type="entry name" value="ENaC"/>
</dbReference>
<keyword evidence="8 12" id="KW-0406">Ion transport</keyword>
<evidence type="ECO:0000256" key="3">
    <source>
        <dbReference type="ARBA" id="ARBA00022448"/>
    </source>
</evidence>
<dbReference type="GO" id="GO:0015280">
    <property type="term" value="F:ligand-gated sodium channel activity"/>
    <property type="evidence" value="ECO:0007669"/>
    <property type="project" value="TreeGrafter"/>
</dbReference>
<keyword evidence="9 13" id="KW-0472">Membrane</keyword>